<feature type="transmembrane region" description="Helical" evidence="5">
    <location>
        <begin position="615"/>
        <end position="632"/>
    </location>
</feature>
<evidence type="ECO:0000256" key="4">
    <source>
        <dbReference type="ARBA" id="ARBA00023136"/>
    </source>
</evidence>
<keyword evidence="4 5" id="KW-0472">Membrane</keyword>
<sequence length="757" mass="88242">MSGYTKGEYEHLEAAASGRGVDSPDMPMRRLYEVCMVFQHKTSKGVRFDEQDSEFYNVRALKPPGEEDQTKMQMWKQHRESILKTLQNCGLNLYCFYSRDRDQILVKIGAGAQKLRDTAARKRYKLQLKKEYLSAFAEFRHDYPGRPEFRFADRRIISHIYQTHTEDNLDGSGIFKTLDKIQLIYHIIQSKDKDCAGINVAKLLHQKEVKAFFPVHEPSAMEKIKSVQWKWFWPDEEHANRLRDYFGDKITFYFLWMAFYVKWLLPLACLGLFLQFIDWCARTPDNVTAIPFCVLMSIWSLCLPHFWRRQEAKCAISWGSMDLVEQLEPHRPEHTGEQLINPVTSQAEPYYPFSKRIFNYLVSAAAMAVATCICMLCILILLFVRHNIKNEVHHHIISFQICIAAYVEIANSLLDVLARFLTDQENHRTQTEYESALLCKGMVLKFVNSFFALYYVAFFKEHQTLFSEPMECLRDQCFLDIQAQLGIFVLFRLLVSNVFEHYYPKVRLWFRSCYYDKISIETLYHGHTLELAEMSATEQQAKKDKHRNFDQFDEMLLTHGYATLFAVTSPWVCTATLLAVLVEIWVDMRSLLDNRQRPFPTQARNNEPWGTAFEIYGVMAALTNVLLLIFTSSQYSSWTITEKIVYFAFLEHLIFGARLFVQVIFPQVPQTVEVLSLKQDNVVHRCLEGIKVESNTDFSLFRESRVQEDVQVFGYDLLETDEADLTLSLRDSGKSMYQGVIDEVGTLRVNIGMPVSK</sequence>
<evidence type="ECO:0000256" key="5">
    <source>
        <dbReference type="SAM" id="Phobius"/>
    </source>
</evidence>
<dbReference type="PANTHER" id="PTHR12308:SF73">
    <property type="entry name" value="ANOCTAMIN"/>
    <property type="match status" value="1"/>
</dbReference>
<feature type="transmembrane region" description="Helical" evidence="5">
    <location>
        <begin position="360"/>
        <end position="384"/>
    </location>
</feature>
<dbReference type="Pfam" id="PF04547">
    <property type="entry name" value="Anoctamin"/>
    <property type="match status" value="1"/>
</dbReference>
<keyword evidence="2 5" id="KW-0812">Transmembrane</keyword>
<comment type="caution">
    <text evidence="7">The sequence shown here is derived from an EMBL/GenBank/DDBJ whole genome shotgun (WGS) entry which is preliminary data.</text>
</comment>
<feature type="domain" description="Anoctamin transmembrane" evidence="6">
    <location>
        <begin position="242"/>
        <end position="674"/>
    </location>
</feature>
<dbReference type="OrthoDB" id="414468at2759"/>
<evidence type="ECO:0000313" key="8">
    <source>
        <dbReference type="Proteomes" id="UP000649617"/>
    </source>
</evidence>
<protein>
    <submittedName>
        <fullName evidence="7">Ano10 protein</fullName>
    </submittedName>
</protein>
<dbReference type="GO" id="GO:0005254">
    <property type="term" value="F:chloride channel activity"/>
    <property type="evidence" value="ECO:0007669"/>
    <property type="project" value="TreeGrafter"/>
</dbReference>
<dbReference type="InterPro" id="IPR007632">
    <property type="entry name" value="Anoctamin"/>
</dbReference>
<dbReference type="AlphaFoldDB" id="A0A812SBX2"/>
<dbReference type="Proteomes" id="UP000649617">
    <property type="component" value="Unassembled WGS sequence"/>
</dbReference>
<gene>
    <name evidence="7" type="primary">ano10</name>
    <name evidence="7" type="ORF">SPIL2461_LOCUS12094</name>
</gene>
<proteinExistence type="predicted"/>
<comment type="subcellular location">
    <subcellularLocation>
        <location evidence="1">Membrane</location>
        <topology evidence="1">Multi-pass membrane protein</topology>
    </subcellularLocation>
</comment>
<dbReference type="EMBL" id="CAJNIZ010024335">
    <property type="protein sequence ID" value="CAE7475872.1"/>
    <property type="molecule type" value="Genomic_DNA"/>
</dbReference>
<evidence type="ECO:0000256" key="1">
    <source>
        <dbReference type="ARBA" id="ARBA00004141"/>
    </source>
</evidence>
<feature type="transmembrane region" description="Helical" evidence="5">
    <location>
        <begin position="250"/>
        <end position="277"/>
    </location>
</feature>
<accession>A0A812SBX2</accession>
<evidence type="ECO:0000259" key="6">
    <source>
        <dbReference type="Pfam" id="PF04547"/>
    </source>
</evidence>
<feature type="transmembrane region" description="Helical" evidence="5">
    <location>
        <begin position="437"/>
        <end position="458"/>
    </location>
</feature>
<name>A0A812SBX2_SYMPI</name>
<reference evidence="7" key="1">
    <citation type="submission" date="2021-02" db="EMBL/GenBank/DDBJ databases">
        <authorList>
            <person name="Dougan E. K."/>
            <person name="Rhodes N."/>
            <person name="Thang M."/>
            <person name="Chan C."/>
        </authorList>
    </citation>
    <scope>NUCLEOTIDE SEQUENCE</scope>
</reference>
<evidence type="ECO:0000256" key="2">
    <source>
        <dbReference type="ARBA" id="ARBA00022692"/>
    </source>
</evidence>
<dbReference type="PANTHER" id="PTHR12308">
    <property type="entry name" value="ANOCTAMIN"/>
    <property type="match status" value="1"/>
</dbReference>
<dbReference type="InterPro" id="IPR049452">
    <property type="entry name" value="Anoctamin_TM"/>
</dbReference>
<evidence type="ECO:0000256" key="3">
    <source>
        <dbReference type="ARBA" id="ARBA00022989"/>
    </source>
</evidence>
<organism evidence="7 8">
    <name type="scientific">Symbiodinium pilosum</name>
    <name type="common">Dinoflagellate</name>
    <dbReference type="NCBI Taxonomy" id="2952"/>
    <lineage>
        <taxon>Eukaryota</taxon>
        <taxon>Sar</taxon>
        <taxon>Alveolata</taxon>
        <taxon>Dinophyceae</taxon>
        <taxon>Suessiales</taxon>
        <taxon>Symbiodiniaceae</taxon>
        <taxon>Symbiodinium</taxon>
    </lineage>
</organism>
<feature type="transmembrane region" description="Helical" evidence="5">
    <location>
        <begin position="644"/>
        <end position="665"/>
    </location>
</feature>
<feature type="transmembrane region" description="Helical" evidence="5">
    <location>
        <begin position="478"/>
        <end position="499"/>
    </location>
</feature>
<feature type="transmembrane region" description="Helical" evidence="5">
    <location>
        <begin position="561"/>
        <end position="586"/>
    </location>
</feature>
<evidence type="ECO:0000313" key="7">
    <source>
        <dbReference type="EMBL" id="CAE7475872.1"/>
    </source>
</evidence>
<keyword evidence="8" id="KW-1185">Reference proteome</keyword>
<keyword evidence="3 5" id="KW-1133">Transmembrane helix</keyword>
<dbReference type="GO" id="GO:0016020">
    <property type="term" value="C:membrane"/>
    <property type="evidence" value="ECO:0007669"/>
    <property type="project" value="UniProtKB-SubCell"/>
</dbReference>
<feature type="transmembrane region" description="Helical" evidence="5">
    <location>
        <begin position="396"/>
        <end position="417"/>
    </location>
</feature>
<feature type="transmembrane region" description="Helical" evidence="5">
    <location>
        <begin position="289"/>
        <end position="307"/>
    </location>
</feature>